<dbReference type="EMBL" id="JABWDY010007260">
    <property type="protein sequence ID" value="KAF5203093.1"/>
    <property type="molecule type" value="Genomic_DNA"/>
</dbReference>
<feature type="compositionally biased region" description="Low complexity" evidence="1">
    <location>
        <begin position="302"/>
        <end position="313"/>
    </location>
</feature>
<dbReference type="AlphaFoldDB" id="A0A7J6X159"/>
<dbReference type="PANTHER" id="PTHR45023:SF4">
    <property type="entry name" value="GLYCINE-RICH PROTEIN-RELATED"/>
    <property type="match status" value="1"/>
</dbReference>
<dbReference type="InterPro" id="IPR029466">
    <property type="entry name" value="NAM-associated_C"/>
</dbReference>
<accession>A0A7J6X159</accession>
<proteinExistence type="predicted"/>
<evidence type="ECO:0000256" key="1">
    <source>
        <dbReference type="SAM" id="MobiDB-lite"/>
    </source>
</evidence>
<organism evidence="3 4">
    <name type="scientific">Thalictrum thalictroides</name>
    <name type="common">Rue-anemone</name>
    <name type="synonym">Anemone thalictroides</name>
    <dbReference type="NCBI Taxonomy" id="46969"/>
    <lineage>
        <taxon>Eukaryota</taxon>
        <taxon>Viridiplantae</taxon>
        <taxon>Streptophyta</taxon>
        <taxon>Embryophyta</taxon>
        <taxon>Tracheophyta</taxon>
        <taxon>Spermatophyta</taxon>
        <taxon>Magnoliopsida</taxon>
        <taxon>Ranunculales</taxon>
        <taxon>Ranunculaceae</taxon>
        <taxon>Thalictroideae</taxon>
        <taxon>Thalictrum</taxon>
    </lineage>
</organism>
<dbReference type="Proteomes" id="UP000554482">
    <property type="component" value="Unassembled WGS sequence"/>
</dbReference>
<feature type="domain" description="No apical meristem-associated C-terminal" evidence="2">
    <location>
        <begin position="123"/>
        <end position="276"/>
    </location>
</feature>
<dbReference type="OrthoDB" id="2507178at2759"/>
<dbReference type="Pfam" id="PF14303">
    <property type="entry name" value="NAM-associated"/>
    <property type="match status" value="1"/>
</dbReference>
<comment type="caution">
    <text evidence="3">The sequence shown here is derived from an EMBL/GenBank/DDBJ whole genome shotgun (WGS) entry which is preliminary data.</text>
</comment>
<dbReference type="PANTHER" id="PTHR45023">
    <property type="match status" value="1"/>
</dbReference>
<evidence type="ECO:0000259" key="2">
    <source>
        <dbReference type="Pfam" id="PF14303"/>
    </source>
</evidence>
<feature type="region of interest" description="Disordered" evidence="1">
    <location>
        <begin position="297"/>
        <end position="335"/>
    </location>
</feature>
<sequence length="335" mass="38738">MPRNNSQPGTSRRGVSFSQAEDIILVNSYLEHSQDGEIGAFQTKEIMWSKIESTYNGEAADEHGYIQRTIVLLQGRWVMLNKTCLKFGGCIKQVMSFNESGSSEMDILDKAKQMYATSHEKNKLFTYDHAWNILKFHDKWSINTQERSPGINHSPGINDSPGLTTLEEEGNDIRQTGEASTGRPSNGRNATKSRRRVVEDNDPMWVELRENSRRNMEFMEKQRMDTLQIAEARDTRAKERNDNERQRLAMLQEDRDRVIMDTDMSDFTPRRKMFHSNLRMDVLTRQCQRTAARNLFLGGEGSSNQQDQSNDNSYNHGQYNNNEEPEFHWGPNNNN</sequence>
<feature type="region of interest" description="Disordered" evidence="1">
    <location>
        <begin position="146"/>
        <end position="198"/>
    </location>
</feature>
<protein>
    <recommendedName>
        <fullName evidence="2">No apical meristem-associated C-terminal domain-containing protein</fullName>
    </recommendedName>
</protein>
<name>A0A7J6X159_THATH</name>
<evidence type="ECO:0000313" key="3">
    <source>
        <dbReference type="EMBL" id="KAF5203093.1"/>
    </source>
</evidence>
<feature type="compositionally biased region" description="Polar residues" evidence="1">
    <location>
        <begin position="173"/>
        <end position="190"/>
    </location>
</feature>
<keyword evidence="4" id="KW-1185">Reference proteome</keyword>
<evidence type="ECO:0000313" key="4">
    <source>
        <dbReference type="Proteomes" id="UP000554482"/>
    </source>
</evidence>
<reference evidence="3 4" key="1">
    <citation type="submission" date="2020-06" db="EMBL/GenBank/DDBJ databases">
        <title>Transcriptomic and genomic resources for Thalictrum thalictroides and T. hernandezii: Facilitating candidate gene discovery in an emerging model plant lineage.</title>
        <authorList>
            <person name="Arias T."/>
            <person name="Riano-Pachon D.M."/>
            <person name="Di Stilio V.S."/>
        </authorList>
    </citation>
    <scope>NUCLEOTIDE SEQUENCE [LARGE SCALE GENOMIC DNA]</scope>
    <source>
        <strain evidence="4">cv. WT478/WT964</strain>
        <tissue evidence="3">Leaves</tissue>
    </source>
</reference>
<gene>
    <name evidence="3" type="ORF">FRX31_007319</name>
</gene>